<reference evidence="6 7" key="1">
    <citation type="submission" date="2018-08" db="EMBL/GenBank/DDBJ databases">
        <title>Draft genome of the lignicolous fungus Coniochaeta pulveracea.</title>
        <authorList>
            <person name="Borstlap C.J."/>
            <person name="De Witt R.N."/>
            <person name="Botha A."/>
            <person name="Volschenk H."/>
        </authorList>
    </citation>
    <scope>NUCLEOTIDE SEQUENCE [LARGE SCALE GENOMIC DNA]</scope>
    <source>
        <strain evidence="6 7">CAB683</strain>
    </source>
</reference>
<dbReference type="CDD" id="cd02440">
    <property type="entry name" value="AdoMet_MTases"/>
    <property type="match status" value="1"/>
</dbReference>
<evidence type="ECO:0000256" key="4">
    <source>
        <dbReference type="PROSITE-ProRule" id="PRU00914"/>
    </source>
</evidence>
<dbReference type="InterPro" id="IPR013216">
    <property type="entry name" value="Methyltransf_11"/>
</dbReference>
<evidence type="ECO:0000256" key="3">
    <source>
        <dbReference type="ARBA" id="ARBA00022691"/>
    </source>
</evidence>
<comment type="similarity">
    <text evidence="4">Belongs to the class I-like SAM-binding methyltransferase superfamily. gTMT family.</text>
</comment>
<dbReference type="STRING" id="177199.A0A420YND2"/>
<sequence length="336" mass="36831">MAAGTTHDTPPVVTEDTTELSKQYDTPLGLAHTTMQALKDRIKLHYDLASDYYLSLWGEHIHHGYWATAESKAKDSKETAQINLIRLLLDISGVTAGSKVLDVGCGIGGTSRYLASQLGCTVTGITISGKQVEIAKRLTKAAAEKEEAGVGEAVEDAKGYFKLGKGRVRFVELDAETMGEYFAKDSGAFDAVWISEALSHLPNKALFFRNTYKVLKPGGKLALADWFKAENLDDKAFNDDIKPIEDGMLLPPLCTQQDYVKLAIEAGLQVHGGPKDISKDVAKTWDITWSLIQSPSLWAFALSQGRDGIAFLQSFRAMRRGYANGNFRYAVAAFRK</sequence>
<dbReference type="GO" id="GO:0032259">
    <property type="term" value="P:methylation"/>
    <property type="evidence" value="ECO:0007669"/>
    <property type="project" value="UniProtKB-UniRule"/>
</dbReference>
<dbReference type="EMBL" id="QVQW01000001">
    <property type="protein sequence ID" value="RKU49399.1"/>
    <property type="molecule type" value="Genomic_DNA"/>
</dbReference>
<evidence type="ECO:0000256" key="2">
    <source>
        <dbReference type="ARBA" id="ARBA00022679"/>
    </source>
</evidence>
<comment type="caution">
    <text evidence="4">Lacks conserved residue(s) required for the propagation of feature annotation.</text>
</comment>
<dbReference type="InterPro" id="IPR050447">
    <property type="entry name" value="Erg6_SMT_methyltransf"/>
</dbReference>
<dbReference type="InterPro" id="IPR029063">
    <property type="entry name" value="SAM-dependent_MTases_sf"/>
</dbReference>
<proteinExistence type="inferred from homology"/>
<dbReference type="Pfam" id="PF08241">
    <property type="entry name" value="Methyltransf_11"/>
    <property type="match status" value="1"/>
</dbReference>
<dbReference type="PROSITE" id="PS51581">
    <property type="entry name" value="SAM_GTMT"/>
    <property type="match status" value="1"/>
</dbReference>
<dbReference type="InterPro" id="IPR025774">
    <property type="entry name" value="PiNMT-like"/>
</dbReference>
<keyword evidence="7" id="KW-1185">Reference proteome</keyword>
<keyword evidence="2 4" id="KW-0808">Transferase</keyword>
<dbReference type="GO" id="GO:0008757">
    <property type="term" value="F:S-adenosylmethionine-dependent methyltransferase activity"/>
    <property type="evidence" value="ECO:0007669"/>
    <property type="project" value="InterPro"/>
</dbReference>
<feature type="region of interest" description="SAM motif III" evidence="4">
    <location>
        <begin position="214"/>
        <end position="223"/>
    </location>
</feature>
<organism evidence="6 7">
    <name type="scientific">Coniochaeta pulveracea</name>
    <dbReference type="NCBI Taxonomy" id="177199"/>
    <lineage>
        <taxon>Eukaryota</taxon>
        <taxon>Fungi</taxon>
        <taxon>Dikarya</taxon>
        <taxon>Ascomycota</taxon>
        <taxon>Pezizomycotina</taxon>
        <taxon>Sordariomycetes</taxon>
        <taxon>Sordariomycetidae</taxon>
        <taxon>Coniochaetales</taxon>
        <taxon>Coniochaetaceae</taxon>
        <taxon>Coniochaeta</taxon>
    </lineage>
</organism>
<keyword evidence="3 4" id="KW-0949">S-adenosyl-L-methionine</keyword>
<dbReference type="PANTHER" id="PTHR44068:SF11">
    <property type="entry name" value="GERANYL DIPHOSPHATE 2-C-METHYLTRANSFERASE"/>
    <property type="match status" value="1"/>
</dbReference>
<protein>
    <recommendedName>
        <fullName evidence="5">Methyltransferase type 11 domain-containing protein</fullName>
    </recommendedName>
</protein>
<evidence type="ECO:0000259" key="5">
    <source>
        <dbReference type="Pfam" id="PF08241"/>
    </source>
</evidence>
<evidence type="ECO:0000313" key="6">
    <source>
        <dbReference type="EMBL" id="RKU49399.1"/>
    </source>
</evidence>
<evidence type="ECO:0000313" key="7">
    <source>
        <dbReference type="Proteomes" id="UP000275385"/>
    </source>
</evidence>
<feature type="region of interest" description="SAM motif I" evidence="4">
    <location>
        <begin position="100"/>
        <end position="109"/>
    </location>
</feature>
<gene>
    <name evidence="6" type="ORF">DL546_005281</name>
</gene>
<dbReference type="SUPFAM" id="SSF53335">
    <property type="entry name" value="S-adenosyl-L-methionine-dependent methyltransferases"/>
    <property type="match status" value="1"/>
</dbReference>
<dbReference type="AlphaFoldDB" id="A0A420YND2"/>
<keyword evidence="1 4" id="KW-0489">Methyltransferase</keyword>
<dbReference type="Proteomes" id="UP000275385">
    <property type="component" value="Unassembled WGS sequence"/>
</dbReference>
<name>A0A420YND2_9PEZI</name>
<dbReference type="Gene3D" id="3.40.50.150">
    <property type="entry name" value="Vaccinia Virus protein VP39"/>
    <property type="match status" value="1"/>
</dbReference>
<accession>A0A420YND2</accession>
<dbReference type="OrthoDB" id="506498at2759"/>
<evidence type="ECO:0000256" key="1">
    <source>
        <dbReference type="ARBA" id="ARBA00022603"/>
    </source>
</evidence>
<feature type="domain" description="Methyltransferase type 11" evidence="5">
    <location>
        <begin position="101"/>
        <end position="222"/>
    </location>
</feature>
<comment type="caution">
    <text evidence="6">The sequence shown here is derived from an EMBL/GenBank/DDBJ whole genome shotgun (WGS) entry which is preliminary data.</text>
</comment>
<dbReference type="PANTHER" id="PTHR44068">
    <property type="entry name" value="ZGC:194242"/>
    <property type="match status" value="1"/>
</dbReference>